<comment type="caution">
    <text evidence="1">The sequence shown here is derived from an EMBL/GenBank/DDBJ whole genome shotgun (WGS) entry which is preliminary data.</text>
</comment>
<dbReference type="AlphaFoldDB" id="A0A7V4G6G6"/>
<dbReference type="GO" id="GO:0003824">
    <property type="term" value="F:catalytic activity"/>
    <property type="evidence" value="ECO:0007669"/>
    <property type="project" value="InterPro"/>
</dbReference>
<protein>
    <submittedName>
        <fullName evidence="1">Uncharacterized protein</fullName>
    </submittedName>
</protein>
<evidence type="ECO:0000313" key="1">
    <source>
        <dbReference type="EMBL" id="HGS04340.1"/>
    </source>
</evidence>
<dbReference type="InterPro" id="IPR003673">
    <property type="entry name" value="CoA-Trfase_fam_III"/>
</dbReference>
<proteinExistence type="predicted"/>
<accession>A0A7V4G6G6</accession>
<dbReference type="Gene3D" id="3.30.1540.10">
    <property type="entry name" value="formyl-coa transferase, domain 3"/>
    <property type="match status" value="1"/>
</dbReference>
<dbReference type="InterPro" id="IPR044855">
    <property type="entry name" value="CoA-Trfase_III_dom3_sf"/>
</dbReference>
<dbReference type="EMBL" id="DSXI01000065">
    <property type="protein sequence ID" value="HGS04340.1"/>
    <property type="molecule type" value="Genomic_DNA"/>
</dbReference>
<dbReference type="InterPro" id="IPR023606">
    <property type="entry name" value="CoA-Trfase_III_dom_1_sf"/>
</dbReference>
<dbReference type="SUPFAM" id="SSF89796">
    <property type="entry name" value="CoA-transferase family III (CaiB/BaiF)"/>
    <property type="match status" value="1"/>
</dbReference>
<gene>
    <name evidence="1" type="ORF">ENT08_01130</name>
</gene>
<reference evidence="1" key="1">
    <citation type="journal article" date="2020" name="mSystems">
        <title>Genome- and Community-Level Interaction Insights into Carbon Utilization and Element Cycling Functions of Hydrothermarchaeota in Hydrothermal Sediment.</title>
        <authorList>
            <person name="Zhou Z."/>
            <person name="Liu Y."/>
            <person name="Xu W."/>
            <person name="Pan J."/>
            <person name="Luo Z.H."/>
            <person name="Li M."/>
        </authorList>
    </citation>
    <scope>NUCLEOTIDE SEQUENCE [LARGE SCALE GENOMIC DNA]</scope>
    <source>
        <strain evidence="1">SpSt-548</strain>
    </source>
</reference>
<name>A0A7V4G6G6_9BACT</name>
<dbReference type="Pfam" id="PF02515">
    <property type="entry name" value="CoA_transf_3"/>
    <property type="match status" value="1"/>
</dbReference>
<sequence>MKTYTVTTKWLRDINRIEAEQKLMEYEIAAGPVLYIDEVSEFPHFKYRPWVNTIEDEQYGTVLYAESTNAYQHRTPARVKWLGRPLGYDNGEIYKRYLGYGPMKLRELKAKGVI</sequence>
<dbReference type="Gene3D" id="3.40.50.10540">
    <property type="entry name" value="Crotonobetainyl-coa:carnitine coa-transferase, domain 1"/>
    <property type="match status" value="1"/>
</dbReference>
<organism evidence="1">
    <name type="scientific">Desulfobacca acetoxidans</name>
    <dbReference type="NCBI Taxonomy" id="60893"/>
    <lineage>
        <taxon>Bacteria</taxon>
        <taxon>Pseudomonadati</taxon>
        <taxon>Thermodesulfobacteriota</taxon>
        <taxon>Desulfobaccia</taxon>
        <taxon>Desulfobaccales</taxon>
        <taxon>Desulfobaccaceae</taxon>
        <taxon>Desulfobacca</taxon>
    </lineage>
</organism>